<sequence>MDDVAPAKAPLSPTERIAAVLDWWRAAGVTQTFHDVPQDWLAPPEDKAAQARTALPPVPVPEEPPAPRLGGDPASWPTDLPGFAEWWLNEPSLPFAGRRLPPRGVSGAALMVLLAMPESEDEAELLSASHGRLVGGIARALGVGEDQLYIASALPSHQALPDWAALREGGMDAVLQHHVALAQPQKLLVLGAADILPLLGHDPAQAAPGIHALSAVGMDKPVLASFAPDALLARWQLRAQLWRALLDWTNGDA</sequence>
<proteinExistence type="predicted"/>
<dbReference type="STRING" id="1572751.PK98_04110"/>
<evidence type="ECO:0000313" key="2">
    <source>
        <dbReference type="Proteomes" id="UP000030988"/>
    </source>
</evidence>
<evidence type="ECO:0000313" key="1">
    <source>
        <dbReference type="EMBL" id="KHL25802.1"/>
    </source>
</evidence>
<gene>
    <name evidence="1" type="ORF">PK98_04110</name>
</gene>
<keyword evidence="2" id="KW-1185">Reference proteome</keyword>
<dbReference type="RefSeq" id="WP_039094493.1">
    <property type="nucleotide sequence ID" value="NZ_JTDN01000001.1"/>
</dbReference>
<accession>A0A0B2C0L7</accession>
<dbReference type="SUPFAM" id="SSF52141">
    <property type="entry name" value="Uracil-DNA glycosylase-like"/>
    <property type="match status" value="1"/>
</dbReference>
<dbReference type="AlphaFoldDB" id="A0A0B2C0L7"/>
<name>A0A0B2C0L7_9SPHN</name>
<dbReference type="Proteomes" id="UP000030988">
    <property type="component" value="Unassembled WGS sequence"/>
</dbReference>
<organism evidence="1 2">
    <name type="scientific">Croceibacterium mercuriale</name>
    <dbReference type="NCBI Taxonomy" id="1572751"/>
    <lineage>
        <taxon>Bacteria</taxon>
        <taxon>Pseudomonadati</taxon>
        <taxon>Pseudomonadota</taxon>
        <taxon>Alphaproteobacteria</taxon>
        <taxon>Sphingomonadales</taxon>
        <taxon>Erythrobacteraceae</taxon>
        <taxon>Croceibacterium</taxon>
    </lineage>
</organism>
<reference evidence="1 2" key="1">
    <citation type="submission" date="2014-11" db="EMBL/GenBank/DDBJ databases">
        <title>Draft genome sequence of Kirrobacter mercurialis.</title>
        <authorList>
            <person name="Coil D.A."/>
            <person name="Eisen J.A."/>
        </authorList>
    </citation>
    <scope>NUCLEOTIDE SEQUENCE [LARGE SCALE GENOMIC DNA]</scope>
    <source>
        <strain evidence="1 2">Coronado</strain>
    </source>
</reference>
<comment type="caution">
    <text evidence="1">The sequence shown here is derived from an EMBL/GenBank/DDBJ whole genome shotgun (WGS) entry which is preliminary data.</text>
</comment>
<dbReference type="EMBL" id="JTDN01000001">
    <property type="protein sequence ID" value="KHL25802.1"/>
    <property type="molecule type" value="Genomic_DNA"/>
</dbReference>
<evidence type="ECO:0008006" key="3">
    <source>
        <dbReference type="Google" id="ProtNLM"/>
    </source>
</evidence>
<dbReference type="InterPro" id="IPR036895">
    <property type="entry name" value="Uracil-DNA_glycosylase-like_sf"/>
</dbReference>
<protein>
    <recommendedName>
        <fullName evidence="3">Uracil-DNA glycosylase-like domain-containing protein</fullName>
    </recommendedName>
</protein>
<dbReference type="OrthoDB" id="5290748at2"/>